<feature type="transmembrane region" description="Helical" evidence="1">
    <location>
        <begin position="152"/>
        <end position="169"/>
    </location>
</feature>
<feature type="transmembrane region" description="Helical" evidence="1">
    <location>
        <begin position="128"/>
        <end position="145"/>
    </location>
</feature>
<organism evidence="2 3">
    <name type="scientific">Myroides odoratus</name>
    <name type="common">Flavobacterium odoratum</name>
    <dbReference type="NCBI Taxonomy" id="256"/>
    <lineage>
        <taxon>Bacteria</taxon>
        <taxon>Pseudomonadati</taxon>
        <taxon>Bacteroidota</taxon>
        <taxon>Flavobacteriia</taxon>
        <taxon>Flavobacteriales</taxon>
        <taxon>Flavobacteriaceae</taxon>
        <taxon>Myroides</taxon>
    </lineage>
</organism>
<feature type="transmembrane region" description="Helical" evidence="1">
    <location>
        <begin position="59"/>
        <end position="82"/>
    </location>
</feature>
<feature type="transmembrane region" description="Helical" evidence="1">
    <location>
        <begin position="102"/>
        <end position="122"/>
    </location>
</feature>
<protein>
    <submittedName>
        <fullName evidence="2">Uncharacterized protein</fullName>
    </submittedName>
</protein>
<dbReference type="EMBL" id="UGQL01000001">
    <property type="protein sequence ID" value="STZ27921.1"/>
    <property type="molecule type" value="Genomic_DNA"/>
</dbReference>
<evidence type="ECO:0000313" key="3">
    <source>
        <dbReference type="Proteomes" id="UP000255024"/>
    </source>
</evidence>
<name>A0A378RNQ7_MYROD</name>
<dbReference type="AlphaFoldDB" id="A0A378RNQ7"/>
<proteinExistence type="predicted"/>
<accession>A0A378RNQ7</accession>
<feature type="transmembrane region" description="Helical" evidence="1">
    <location>
        <begin position="22"/>
        <end position="47"/>
    </location>
</feature>
<dbReference type="RefSeq" id="WP_115090764.1">
    <property type="nucleotide sequence ID" value="NZ_CP068107.1"/>
</dbReference>
<evidence type="ECO:0000256" key="1">
    <source>
        <dbReference type="SAM" id="Phobius"/>
    </source>
</evidence>
<keyword evidence="1" id="KW-1133">Transmembrane helix</keyword>
<keyword evidence="1" id="KW-0472">Membrane</keyword>
<evidence type="ECO:0000313" key="2">
    <source>
        <dbReference type="EMBL" id="STZ27921.1"/>
    </source>
</evidence>
<gene>
    <name evidence="2" type="ORF">NCTC11179_01459</name>
</gene>
<keyword evidence="1" id="KW-0812">Transmembrane</keyword>
<sequence>MNTKAIEDLQQIKSIMERSTKFLSLSGWSGIWVGICGLAASAILYTWQSNTSAAQVLSYHAVNLILLALITLGVALGGGLYFTIQKTRKQGIPFLTNVTKRLLLRFLFPLVLGGILCIVFYSKSLLELTLPTTLLFYGLALYSIQEDTVKEIKAIAFIEIVLGLLAFYFSAYSLVFWALGFGLTHLLYGLILWNKYDKRAN</sequence>
<keyword evidence="3" id="KW-1185">Reference proteome</keyword>
<reference evidence="2 3" key="1">
    <citation type="submission" date="2018-06" db="EMBL/GenBank/DDBJ databases">
        <authorList>
            <consortium name="Pathogen Informatics"/>
            <person name="Doyle S."/>
        </authorList>
    </citation>
    <scope>NUCLEOTIDE SEQUENCE [LARGE SCALE GENOMIC DNA]</scope>
    <source>
        <strain evidence="2 3">NCTC11179</strain>
    </source>
</reference>
<dbReference type="Proteomes" id="UP000255024">
    <property type="component" value="Unassembled WGS sequence"/>
</dbReference>